<accession>A0A726Z1E7</accession>
<name>A0A726Z1E7_SALET</name>
<organism evidence="1">
    <name type="scientific">Salmonella enterica subsp. enterica serovar Ank</name>
    <dbReference type="NCBI Taxonomy" id="1173578"/>
    <lineage>
        <taxon>Bacteria</taxon>
        <taxon>Pseudomonadati</taxon>
        <taxon>Pseudomonadota</taxon>
        <taxon>Gammaproteobacteria</taxon>
        <taxon>Enterobacterales</taxon>
        <taxon>Enterobacteriaceae</taxon>
        <taxon>Salmonella</taxon>
    </lineage>
</organism>
<dbReference type="AlphaFoldDB" id="A0A726Z1E7"/>
<gene>
    <name evidence="1" type="ORF">G3V02_004787</name>
</gene>
<protein>
    <submittedName>
        <fullName evidence="1">Uncharacterized protein</fullName>
    </submittedName>
</protein>
<reference evidence="1" key="1">
    <citation type="journal article" date="2018" name="Genome Biol.">
        <title>SKESA: strategic k-mer extension for scrupulous assemblies.</title>
        <authorList>
            <person name="Souvorov A."/>
            <person name="Agarwala R."/>
            <person name="Lipman D.J."/>
        </authorList>
    </citation>
    <scope>NUCLEOTIDE SEQUENCE</scope>
    <source>
        <strain evidence="1">BCW_2640</strain>
    </source>
</reference>
<sequence>MLIKSKSDLTPGITANKSLPTPEQMMVVYTELEAVVDRADRNTRHNQKAQALEPVRSWINAGKRRAMEQINKRGAGANETN</sequence>
<reference evidence="1" key="2">
    <citation type="submission" date="2018-07" db="EMBL/GenBank/DDBJ databases">
        <authorList>
            <consortium name="NCBI Pathogen Detection Project"/>
        </authorList>
    </citation>
    <scope>NUCLEOTIDE SEQUENCE</scope>
    <source>
        <strain evidence="1">BCW_2640</strain>
    </source>
</reference>
<dbReference type="EMBL" id="DAARBX010000037">
    <property type="protein sequence ID" value="HAE1795976.1"/>
    <property type="molecule type" value="Genomic_DNA"/>
</dbReference>
<comment type="caution">
    <text evidence="1">The sequence shown here is derived from an EMBL/GenBank/DDBJ whole genome shotgun (WGS) entry which is preliminary data.</text>
</comment>
<proteinExistence type="predicted"/>
<evidence type="ECO:0000313" key="1">
    <source>
        <dbReference type="EMBL" id="HAE1795976.1"/>
    </source>
</evidence>